<evidence type="ECO:0000256" key="1">
    <source>
        <dbReference type="ARBA" id="ARBA00022737"/>
    </source>
</evidence>
<dbReference type="InterPro" id="IPR011990">
    <property type="entry name" value="TPR-like_helical_dom_sf"/>
</dbReference>
<dbReference type="EMBL" id="JANDHW010000004">
    <property type="protein sequence ID" value="MCP9611625.1"/>
    <property type="molecule type" value="Genomic_DNA"/>
</dbReference>
<keyword evidence="6" id="KW-1185">Reference proteome</keyword>
<comment type="caution">
    <text evidence="5">The sequence shown here is derived from an EMBL/GenBank/DDBJ whole genome shotgun (WGS) entry which is preliminary data.</text>
</comment>
<evidence type="ECO:0000313" key="6">
    <source>
        <dbReference type="Proteomes" id="UP001205603"/>
    </source>
</evidence>
<organism evidence="5 6">
    <name type="scientific">Coprobacter tertius</name>
    <dbReference type="NCBI Taxonomy" id="2944915"/>
    <lineage>
        <taxon>Bacteria</taxon>
        <taxon>Pseudomonadati</taxon>
        <taxon>Bacteroidota</taxon>
        <taxon>Bacteroidia</taxon>
        <taxon>Bacteroidales</taxon>
        <taxon>Barnesiellaceae</taxon>
        <taxon>Coprobacter</taxon>
    </lineage>
</organism>
<feature type="repeat" description="TPR" evidence="3">
    <location>
        <begin position="496"/>
        <end position="529"/>
    </location>
</feature>
<name>A0ABT1MG58_9BACT</name>
<sequence>MSKSVFACLLLISVFFTSCGIARKSANTTYDRETLSPQEQRKFDYLFLEATRLAQAGKSDESFDIMQQAAAIDTASAVAKYALAALYLQMNKPQPAYDLIKTASAEAPDNYWYGMMLANLAGNLGDTDEAIIAYQNLISHNPKKPELNYMLADAYTKKGEYQNAIDAFNRMENSMGIMESITLQKVKLYKALNQPDMAYAEMNRLIAASPRNIGYMVLLGDLYLDDNKPDEALKMYNQAAEIEPDNGYLLMSKANYYNHIGNKEEFEKQIYTALLNDKVDVGMKLSILTDYLNLLLQKKEDIGKVDDLFAALLDMHPQEDGIHKLYADFLISQKRFSEAQEQMQIVVDLSPAVAGNWVQLMRITMFLEKYDDVIRIGENAIKYVPEIADIYLYWGGSYIMLKKYDEAIAIFQKGLENVGTERPTAIADLYGQIGDSYHAKGEPEKAYEMYEKALTYDPKNVGVLNNYSYYLSLEKKDLDKAERMSGETVKLEPDNATYLDTYGWIFFQQGNYSLAKLYLQSALSKDPEHSPELMEHYGDVMFMLGDADEALEYWQKAKEAGSESDVLLRKIKDKKYYEK</sequence>
<dbReference type="Pfam" id="PF13432">
    <property type="entry name" value="TPR_16"/>
    <property type="match status" value="2"/>
</dbReference>
<dbReference type="SMART" id="SM00028">
    <property type="entry name" value="TPR"/>
    <property type="match status" value="8"/>
</dbReference>
<feature type="repeat" description="TPR" evidence="3">
    <location>
        <begin position="531"/>
        <end position="564"/>
    </location>
</feature>
<dbReference type="Pfam" id="PF13424">
    <property type="entry name" value="TPR_12"/>
    <property type="match status" value="1"/>
</dbReference>
<protein>
    <submittedName>
        <fullName evidence="5">Tetratricopeptide repeat protein</fullName>
    </submittedName>
</protein>
<dbReference type="InterPro" id="IPR019734">
    <property type="entry name" value="TPR_rpt"/>
</dbReference>
<keyword evidence="2 3" id="KW-0802">TPR repeat</keyword>
<reference evidence="5 6" key="1">
    <citation type="submission" date="2022-07" db="EMBL/GenBank/DDBJ databases">
        <title>Fecal culturing of patients with breast cancer.</title>
        <authorList>
            <person name="Teng N.M.Y."/>
            <person name="Kiu R."/>
            <person name="Evans R."/>
            <person name="Baker D.J."/>
            <person name="Zenner C."/>
            <person name="Robinson S.D."/>
            <person name="Hall L.J."/>
        </authorList>
    </citation>
    <scope>NUCLEOTIDE SEQUENCE [LARGE SCALE GENOMIC DNA]</scope>
    <source>
        <strain evidence="5 6">LH1063</strain>
    </source>
</reference>
<feature type="repeat" description="TPR" evidence="3">
    <location>
        <begin position="388"/>
        <end position="421"/>
    </location>
</feature>
<dbReference type="PANTHER" id="PTHR45586:SF1">
    <property type="entry name" value="LIPOPOLYSACCHARIDE ASSEMBLY PROTEIN B"/>
    <property type="match status" value="1"/>
</dbReference>
<dbReference type="Pfam" id="PF13429">
    <property type="entry name" value="TPR_15"/>
    <property type="match status" value="1"/>
</dbReference>
<feature type="repeat" description="TPR" evidence="3">
    <location>
        <begin position="427"/>
        <end position="460"/>
    </location>
</feature>
<dbReference type="Pfam" id="PF14559">
    <property type="entry name" value="TPR_19"/>
    <property type="match status" value="1"/>
</dbReference>
<dbReference type="PROSITE" id="PS51257">
    <property type="entry name" value="PROKAR_LIPOPROTEIN"/>
    <property type="match status" value="1"/>
</dbReference>
<keyword evidence="1" id="KW-0677">Repeat</keyword>
<dbReference type="InterPro" id="IPR003107">
    <property type="entry name" value="HAT"/>
</dbReference>
<accession>A0ABT1MG58</accession>
<dbReference type="SUPFAM" id="SSF81901">
    <property type="entry name" value="HCP-like"/>
    <property type="match status" value="2"/>
</dbReference>
<feature type="chain" id="PRO_5047135908" evidence="4">
    <location>
        <begin position="19"/>
        <end position="579"/>
    </location>
</feature>
<feature type="signal peptide" evidence="4">
    <location>
        <begin position="1"/>
        <end position="18"/>
    </location>
</feature>
<dbReference type="SMART" id="SM00386">
    <property type="entry name" value="HAT"/>
    <property type="match status" value="2"/>
</dbReference>
<dbReference type="RefSeq" id="WP_255026504.1">
    <property type="nucleotide sequence ID" value="NZ_JANDHW010000004.1"/>
</dbReference>
<dbReference type="PROSITE" id="PS50293">
    <property type="entry name" value="TPR_REGION"/>
    <property type="match status" value="1"/>
</dbReference>
<dbReference type="PROSITE" id="PS50005">
    <property type="entry name" value="TPR"/>
    <property type="match status" value="5"/>
</dbReference>
<gene>
    <name evidence="5" type="ORF">NMU02_05920</name>
</gene>
<evidence type="ECO:0000256" key="3">
    <source>
        <dbReference type="PROSITE-ProRule" id="PRU00339"/>
    </source>
</evidence>
<dbReference type="Gene3D" id="1.25.40.10">
    <property type="entry name" value="Tetratricopeptide repeat domain"/>
    <property type="match status" value="3"/>
</dbReference>
<dbReference type="Proteomes" id="UP001205603">
    <property type="component" value="Unassembled WGS sequence"/>
</dbReference>
<evidence type="ECO:0000256" key="2">
    <source>
        <dbReference type="ARBA" id="ARBA00022803"/>
    </source>
</evidence>
<feature type="repeat" description="TPR" evidence="3">
    <location>
        <begin position="213"/>
        <end position="246"/>
    </location>
</feature>
<dbReference type="InterPro" id="IPR051012">
    <property type="entry name" value="CellSynth/LPSAsmb/PSIAsmb"/>
</dbReference>
<evidence type="ECO:0000256" key="4">
    <source>
        <dbReference type="SAM" id="SignalP"/>
    </source>
</evidence>
<keyword evidence="4" id="KW-0732">Signal</keyword>
<proteinExistence type="predicted"/>
<dbReference type="PANTHER" id="PTHR45586">
    <property type="entry name" value="TPR REPEAT-CONTAINING PROTEIN PA4667"/>
    <property type="match status" value="1"/>
</dbReference>
<evidence type="ECO:0000313" key="5">
    <source>
        <dbReference type="EMBL" id="MCP9611625.1"/>
    </source>
</evidence>